<name>A0AA36I7K4_9DINO</name>
<evidence type="ECO:0000313" key="2">
    <source>
        <dbReference type="EMBL" id="CAJ1382192.1"/>
    </source>
</evidence>
<feature type="region of interest" description="Disordered" evidence="1">
    <location>
        <begin position="421"/>
        <end position="493"/>
    </location>
</feature>
<keyword evidence="3" id="KW-1185">Reference proteome</keyword>
<dbReference type="EMBL" id="CAUJNA010000879">
    <property type="protein sequence ID" value="CAJ1382192.1"/>
    <property type="molecule type" value="Genomic_DNA"/>
</dbReference>
<dbReference type="AlphaFoldDB" id="A0AA36I7K4"/>
<organism evidence="2 3">
    <name type="scientific">Effrenium voratum</name>
    <dbReference type="NCBI Taxonomy" id="2562239"/>
    <lineage>
        <taxon>Eukaryota</taxon>
        <taxon>Sar</taxon>
        <taxon>Alveolata</taxon>
        <taxon>Dinophyceae</taxon>
        <taxon>Suessiales</taxon>
        <taxon>Symbiodiniaceae</taxon>
        <taxon>Effrenium</taxon>
    </lineage>
</organism>
<proteinExistence type="predicted"/>
<feature type="compositionally biased region" description="Basic and acidic residues" evidence="1">
    <location>
        <begin position="436"/>
        <end position="447"/>
    </location>
</feature>
<dbReference type="Proteomes" id="UP001178507">
    <property type="component" value="Unassembled WGS sequence"/>
</dbReference>
<gene>
    <name evidence="2" type="ORF">EVOR1521_LOCUS9628</name>
</gene>
<comment type="caution">
    <text evidence="2">The sequence shown here is derived from an EMBL/GenBank/DDBJ whole genome shotgun (WGS) entry which is preliminary data.</text>
</comment>
<accession>A0AA36I7K4</accession>
<feature type="compositionally biased region" description="Polar residues" evidence="1">
    <location>
        <begin position="472"/>
        <end position="489"/>
    </location>
</feature>
<sequence length="1057" mass="114826">MAMPVTSGPMAVITPMKRNKLWYRARCSDQRVEVDFLSRASAEEALMESSPGSVVVFVHTEPSEAPKGSTCSTSSSSSRRHSLYVSFRYRRTVIHYENNWIQLKELYREGLRRPVFYAEPKQFEKMQALVSSFVPRLRSWLEAIVKAANFMDKDAMAVDLQELLRVQNHAIVTRRSLQQVGVMLCKLQDAKRLTSVGIVFNFEELKVHDDDKNALENFQDVFQQFIGLHPGLQLEPIEQGDLPLSMHLLEGLDEDAPLELRRQKLLRLQRALKSEKQPGSAEVLELGTTLLLPQLLHSKALSGEACNEAGFGQNAGHLSVLGEAEVLLCDILSDLCDLHHEHVVPHLWRLLRAYLEDPAHWHPCLLALALLTTLSSKLSEQLLHTDAALCLFDVLAEVQKQLTCQREEVLAATGRMRGCQRRNRLQLPSASSSRSRHQDWTPPRPEEEPSPESMQELLEGDHPLSVPEMSRSEPSSGRTAASLPRSVSDTEPWHSMRDLAAPLRWPMQAMQGSLEPRASRPSVPPLNLDAAKLVASPDAPSTTQRLKTQSSRLSRRLKMEAQRVVPGCFFGSCAASSPSGNPNDVFAETGRFTVTPFVGLKRPLLAQPARSAAAGRAPAQACDLAKTLGESALLADLGPLLRMKQEKAVQEAVAKRSVSGSASGSEAQTTASAKRVASQDSLLSAYTATPREGVAGSRAPLRRIRLHCCLVLEGLCRAVAPGSPALFEVPVSHIFEMLQASCSRAGACSFALDEELAQAPRLAEAAPASAPLAPEPLDARLAGLDRLRSLRLSAQCVCGADHGRLNDACSPCTCLDDATAACLWQLLAENSRQVEIKLKAAPATAEDLGKWPWQQRLGLDGFLLLLASCLGHTLSQLKAAQRTGTAGPDVTMSLQNRVSATLRFGARYLRERRSAPSLALAQQVLSTPLVALKAYLAASVADLERQGGGKPQGGAALRLWAAYLELAGILLRGALKSGRAGGQLGHLLVVLLLDFPVLCQKSSLSSRPAESLHFKGLPTKPEASSPSLRGFFSLCSAPRIAPKPSPPPAKACGSCAR</sequence>
<reference evidence="2" key="1">
    <citation type="submission" date="2023-08" db="EMBL/GenBank/DDBJ databases">
        <authorList>
            <person name="Chen Y."/>
            <person name="Shah S."/>
            <person name="Dougan E. K."/>
            <person name="Thang M."/>
            <person name="Chan C."/>
        </authorList>
    </citation>
    <scope>NUCLEOTIDE SEQUENCE</scope>
</reference>
<evidence type="ECO:0000313" key="3">
    <source>
        <dbReference type="Proteomes" id="UP001178507"/>
    </source>
</evidence>
<evidence type="ECO:0000256" key="1">
    <source>
        <dbReference type="SAM" id="MobiDB-lite"/>
    </source>
</evidence>
<protein>
    <submittedName>
        <fullName evidence="2">Uncharacterized protein</fullName>
    </submittedName>
</protein>